<dbReference type="Proteomes" id="UP001249020">
    <property type="component" value="Unassembled WGS sequence"/>
</dbReference>
<proteinExistence type="predicted"/>
<evidence type="ECO:0000313" key="2">
    <source>
        <dbReference type="Proteomes" id="UP001249020"/>
    </source>
</evidence>
<name>A0AAW8QYH0_9ALTE</name>
<comment type="caution">
    <text evidence="1">The sequence shown here is derived from an EMBL/GenBank/DDBJ whole genome shotgun (WGS) entry which is preliminary data.</text>
</comment>
<keyword evidence="2" id="KW-1185">Reference proteome</keyword>
<dbReference type="InterPro" id="IPR032342">
    <property type="entry name" value="DUF4861"/>
</dbReference>
<protein>
    <submittedName>
        <fullName evidence="1">DUF4861 family protein</fullName>
    </submittedName>
</protein>
<dbReference type="Pfam" id="PF16153">
    <property type="entry name" value="DUF4861"/>
    <property type="match status" value="1"/>
</dbReference>
<dbReference type="RefSeq" id="WP_311360989.1">
    <property type="nucleotide sequence ID" value="NZ_JAVRIE010000002.1"/>
</dbReference>
<reference evidence="1 2" key="1">
    <citation type="submission" date="2023-09" db="EMBL/GenBank/DDBJ databases">
        <authorList>
            <person name="Rey-Velasco X."/>
        </authorList>
    </citation>
    <scope>NUCLEOTIDE SEQUENCE [LARGE SCALE GENOMIC DNA]</scope>
    <source>
        <strain evidence="1 2">W409</strain>
    </source>
</reference>
<evidence type="ECO:0000313" key="1">
    <source>
        <dbReference type="EMBL" id="MDT0582213.1"/>
    </source>
</evidence>
<organism evidence="1 2">
    <name type="scientific">Brumicola blandensis</name>
    <dbReference type="NCBI Taxonomy" id="3075611"/>
    <lineage>
        <taxon>Bacteria</taxon>
        <taxon>Pseudomonadati</taxon>
        <taxon>Pseudomonadota</taxon>
        <taxon>Gammaproteobacteria</taxon>
        <taxon>Alteromonadales</taxon>
        <taxon>Alteromonadaceae</taxon>
        <taxon>Brumicola</taxon>
    </lineage>
</organism>
<gene>
    <name evidence="1" type="ORF">RM544_06665</name>
</gene>
<dbReference type="EMBL" id="JAVRIE010000002">
    <property type="protein sequence ID" value="MDT0582213.1"/>
    <property type="molecule type" value="Genomic_DNA"/>
</dbReference>
<dbReference type="AlphaFoldDB" id="A0AAW8QYH0"/>
<sequence length="459" mass="50717">MASTSNLAFTKRYGMIVPCGLMGLFGMFAMPANALLVNSSIQNPHKTMTIAESALEWKLNASNSTPLSREDELIRVPAANLPKGLLVDDNLLILVDQKDGEMPVQSLPYQWATSASFSEQKELLIQASFKPHEHKRLRIIKLQAGSLEKQNSSTAYAELAVRFGGTMNNKMQFEGGTYSQVSEFQLPSDHTIGNKLFKYEGFGWESELVGYRYYFDNRGAVDIFGKQQVGLALKEVGLDGDDYHALDEWGMDVLKVGGSLGLGALGAYVDGEIVKVTDFQSSHVSIRNDAIYASAMLSAKAWQVGDKTYDLQVTYRIAGGQRLTEVIGNADGLNHWASGIVNHVSNDKSKADVKLMAEGISSTTQGQDTKAWCYRATYGKQSLNDDNLGMALFYPCENSTLIDSELNIAVAMQGSMAHYYFLAGWEAENSLFASEARFSEYLKQTQTRLNKQIEVTWQN</sequence>
<accession>A0AAW8QYH0</accession>